<sequence length="223" mass="24777">MSKILLIEDADRIASFIAKGLQAHGFEVMRVSNGEDGVRLLQAADFDLVILDIGLPGIDGFEVLRLIRGQGIETPVIILTAKDSVENTVASFSGGADDYMGKPFSFDELLARVKTRLRRPMTPQTIQETIAVGRITLNLLERTVSQGGVTTELTSREFAILEYLMRHPGQVISREQLLSEVWSFDHDPESNVVDVYIRYLRQKLGDDVIQTVRGAGYRIVSKA</sequence>
<dbReference type="GO" id="GO:0000976">
    <property type="term" value="F:transcription cis-regulatory region binding"/>
    <property type="evidence" value="ECO:0007669"/>
    <property type="project" value="TreeGrafter"/>
</dbReference>
<dbReference type="GO" id="GO:0000156">
    <property type="term" value="F:phosphorelay response regulator activity"/>
    <property type="evidence" value="ECO:0007669"/>
    <property type="project" value="TreeGrafter"/>
</dbReference>
<proteinExistence type="predicted"/>
<name>A0A871YC90_9MICO</name>
<dbReference type="SMART" id="SM00448">
    <property type="entry name" value="REC"/>
    <property type="match status" value="1"/>
</dbReference>
<keyword evidence="5" id="KW-0804">Transcription</keyword>
<evidence type="ECO:0000256" key="5">
    <source>
        <dbReference type="ARBA" id="ARBA00023163"/>
    </source>
</evidence>
<organism evidence="10">
    <name type="scientific">uncultured Micrococcales bacterium</name>
    <dbReference type="NCBI Taxonomy" id="1920814"/>
    <lineage>
        <taxon>Bacteria</taxon>
        <taxon>Bacillati</taxon>
        <taxon>Actinomycetota</taxon>
        <taxon>Actinomycetes</taxon>
        <taxon>Micrococcales</taxon>
        <taxon>environmental samples</taxon>
    </lineage>
</organism>
<dbReference type="PROSITE" id="PS50110">
    <property type="entry name" value="RESPONSE_REGULATORY"/>
    <property type="match status" value="1"/>
</dbReference>
<evidence type="ECO:0000313" key="10">
    <source>
        <dbReference type="EMBL" id="QOV08997.1"/>
    </source>
</evidence>
<dbReference type="GO" id="GO:0032993">
    <property type="term" value="C:protein-DNA complex"/>
    <property type="evidence" value="ECO:0007669"/>
    <property type="project" value="TreeGrafter"/>
</dbReference>
<keyword evidence="1 6" id="KW-0597">Phosphoprotein</keyword>
<dbReference type="GO" id="GO:0005829">
    <property type="term" value="C:cytosol"/>
    <property type="evidence" value="ECO:0007669"/>
    <property type="project" value="TreeGrafter"/>
</dbReference>
<dbReference type="SUPFAM" id="SSF52172">
    <property type="entry name" value="CheY-like"/>
    <property type="match status" value="1"/>
</dbReference>
<gene>
    <name evidence="10" type="primary">copR</name>
    <name evidence="10" type="ORF">HULAa2F4_00023</name>
</gene>
<dbReference type="Pfam" id="PF00486">
    <property type="entry name" value="Trans_reg_C"/>
    <property type="match status" value="1"/>
</dbReference>
<keyword evidence="3" id="KW-0805">Transcription regulation</keyword>
<feature type="domain" description="OmpR/PhoB-type" evidence="9">
    <location>
        <begin position="127"/>
        <end position="221"/>
    </location>
</feature>
<feature type="domain" description="Response regulatory" evidence="8">
    <location>
        <begin position="3"/>
        <end position="117"/>
    </location>
</feature>
<feature type="modified residue" description="4-aspartylphosphate" evidence="6">
    <location>
        <position position="52"/>
    </location>
</feature>
<evidence type="ECO:0000256" key="2">
    <source>
        <dbReference type="ARBA" id="ARBA00023012"/>
    </source>
</evidence>
<dbReference type="CDD" id="cd00383">
    <property type="entry name" value="trans_reg_C"/>
    <property type="match status" value="1"/>
</dbReference>
<dbReference type="GO" id="GO:0006355">
    <property type="term" value="P:regulation of DNA-templated transcription"/>
    <property type="evidence" value="ECO:0007669"/>
    <property type="project" value="InterPro"/>
</dbReference>
<feature type="DNA-binding region" description="OmpR/PhoB-type" evidence="7">
    <location>
        <begin position="127"/>
        <end position="221"/>
    </location>
</feature>
<dbReference type="Gene3D" id="1.10.10.10">
    <property type="entry name" value="Winged helix-like DNA-binding domain superfamily/Winged helix DNA-binding domain"/>
    <property type="match status" value="1"/>
</dbReference>
<dbReference type="FunFam" id="1.10.10.10:FF:000005">
    <property type="entry name" value="Two-component system response regulator"/>
    <property type="match status" value="1"/>
</dbReference>
<dbReference type="Gene3D" id="3.40.50.2300">
    <property type="match status" value="1"/>
</dbReference>
<dbReference type="SMART" id="SM00862">
    <property type="entry name" value="Trans_reg_C"/>
    <property type="match status" value="1"/>
</dbReference>
<dbReference type="InterPro" id="IPR001867">
    <property type="entry name" value="OmpR/PhoB-type_DNA-bd"/>
</dbReference>
<evidence type="ECO:0000256" key="7">
    <source>
        <dbReference type="PROSITE-ProRule" id="PRU01091"/>
    </source>
</evidence>
<keyword evidence="2" id="KW-0902">Two-component regulatory system</keyword>
<evidence type="ECO:0000259" key="9">
    <source>
        <dbReference type="PROSITE" id="PS51755"/>
    </source>
</evidence>
<dbReference type="InterPro" id="IPR036388">
    <property type="entry name" value="WH-like_DNA-bd_sf"/>
</dbReference>
<dbReference type="CDD" id="cd17624">
    <property type="entry name" value="REC_OmpR_PmrA-like"/>
    <property type="match status" value="1"/>
</dbReference>
<evidence type="ECO:0000259" key="8">
    <source>
        <dbReference type="PROSITE" id="PS50110"/>
    </source>
</evidence>
<accession>A0A871YC90</accession>
<dbReference type="InterPro" id="IPR011006">
    <property type="entry name" value="CheY-like_superfamily"/>
</dbReference>
<dbReference type="AlphaFoldDB" id="A0A871YC90"/>
<evidence type="ECO:0000256" key="6">
    <source>
        <dbReference type="PROSITE-ProRule" id="PRU00169"/>
    </source>
</evidence>
<evidence type="ECO:0000256" key="4">
    <source>
        <dbReference type="ARBA" id="ARBA00023125"/>
    </source>
</evidence>
<keyword evidence="4 7" id="KW-0238">DNA-binding</keyword>
<protein>
    <submittedName>
        <fullName evidence="10">Transcriptional activator protein CopR</fullName>
    </submittedName>
</protein>
<evidence type="ECO:0000256" key="1">
    <source>
        <dbReference type="ARBA" id="ARBA00022553"/>
    </source>
</evidence>
<dbReference type="EMBL" id="MW122880">
    <property type="protein sequence ID" value="QOV08997.1"/>
    <property type="molecule type" value="Genomic_DNA"/>
</dbReference>
<dbReference type="PANTHER" id="PTHR48111:SF38">
    <property type="entry name" value="TWO-COMPONENT RESPONSE REGULATOR"/>
    <property type="match status" value="1"/>
</dbReference>
<dbReference type="PROSITE" id="PS51755">
    <property type="entry name" value="OMPR_PHOB"/>
    <property type="match status" value="1"/>
</dbReference>
<reference evidence="10" key="1">
    <citation type="submission" date="2020-10" db="EMBL/GenBank/DDBJ databases">
        <title>Diverse heliorhodopsins detected via functional metagenomics in peat lake Actinobacteria, Chloroflexi and Archaea.</title>
        <authorList>
            <person name="Chazan A."/>
            <person name="Rozenberg A."/>
            <person name="Tahan R."/>
            <person name="Mannen K."/>
            <person name="Nagata T."/>
            <person name="Yaish S."/>
            <person name="Larom S."/>
            <person name="Kandori H."/>
            <person name="Inoue K."/>
            <person name="Beja O."/>
            <person name="Pushkarev A."/>
        </authorList>
    </citation>
    <scope>NUCLEOTIDE SEQUENCE</scope>
</reference>
<dbReference type="InterPro" id="IPR001789">
    <property type="entry name" value="Sig_transdc_resp-reg_receiver"/>
</dbReference>
<dbReference type="InterPro" id="IPR039420">
    <property type="entry name" value="WalR-like"/>
</dbReference>
<evidence type="ECO:0000256" key="3">
    <source>
        <dbReference type="ARBA" id="ARBA00023015"/>
    </source>
</evidence>
<dbReference type="Gene3D" id="6.10.250.690">
    <property type="match status" value="1"/>
</dbReference>
<dbReference type="PANTHER" id="PTHR48111">
    <property type="entry name" value="REGULATOR OF RPOS"/>
    <property type="match status" value="1"/>
</dbReference>
<dbReference type="Pfam" id="PF00072">
    <property type="entry name" value="Response_reg"/>
    <property type="match status" value="1"/>
</dbReference>